<dbReference type="RefSeq" id="WP_209594546.1">
    <property type="nucleotide sequence ID" value="NZ_JAGJCF010000006.1"/>
</dbReference>
<evidence type="ECO:0000313" key="2">
    <source>
        <dbReference type="Proteomes" id="UP000678276"/>
    </source>
</evidence>
<comment type="caution">
    <text evidence="1">The sequence shown here is derived from an EMBL/GenBank/DDBJ whole genome shotgun (WGS) entry which is preliminary data.</text>
</comment>
<accession>A0ABS4BH22</accession>
<gene>
    <name evidence="1" type="ORF">J6595_10680</name>
</gene>
<name>A0ABS4BH22_9HYPH</name>
<proteinExistence type="predicted"/>
<dbReference type="Proteomes" id="UP000678276">
    <property type="component" value="Unassembled WGS sequence"/>
</dbReference>
<dbReference type="EMBL" id="JAGJCF010000006">
    <property type="protein sequence ID" value="MBP0616048.1"/>
    <property type="molecule type" value="Genomic_DNA"/>
</dbReference>
<keyword evidence="2" id="KW-1185">Reference proteome</keyword>
<organism evidence="1 2">
    <name type="scientific">Jiella mangrovi</name>
    <dbReference type="NCBI Taxonomy" id="2821407"/>
    <lineage>
        <taxon>Bacteria</taxon>
        <taxon>Pseudomonadati</taxon>
        <taxon>Pseudomonadota</taxon>
        <taxon>Alphaproteobacteria</taxon>
        <taxon>Hyphomicrobiales</taxon>
        <taxon>Aurantimonadaceae</taxon>
        <taxon>Jiella</taxon>
    </lineage>
</organism>
<protein>
    <recommendedName>
        <fullName evidence="3">Methyl-accepting transducer domain-containing protein</fullName>
    </recommendedName>
</protein>
<evidence type="ECO:0008006" key="3">
    <source>
        <dbReference type="Google" id="ProtNLM"/>
    </source>
</evidence>
<reference evidence="1 2" key="1">
    <citation type="submission" date="2021-04" db="EMBL/GenBank/DDBJ databases">
        <title>Whole genome sequence of Jiella sp. KSK16Y-1.</title>
        <authorList>
            <person name="Tuo L."/>
        </authorList>
    </citation>
    <scope>NUCLEOTIDE SEQUENCE [LARGE SCALE GENOMIC DNA]</scope>
    <source>
        <strain evidence="1 2">KSK16Y-1</strain>
    </source>
</reference>
<sequence length="582" mass="61755">MSAIAVQKPDILSDRSLQPVRHDDQSLKGSRARLDGTIEGVEAIFLGIGESLLACLGLLGDMRKAFEAVTEAHAGPEVTSAEAAIDRLVAECLTLLEATRRERALVGDLIRVVSSAGHKIEDLRQTVSMISAIAMNARMIAATIRKHGEMELAVFADDILDSVKRTSVVVDNLTAGQVRLLKLLTAASARSEIFERNFLSATERLQERIGADLAAAVNDRQRAAGASTAAEAACASLSHQVSEVVSSMQVGDYTRQRLEHVSSALASLDQAPEAENLLLTLQCAQMQGARAKLVEESDSLNEAILVLSGDIDRTFGTLKTQLGGNRRAGEPGTARLGLDIAQAANELSRSQCEQEHIMALARSIDDDVAAFGAYDGELHRLEFEMRLVSLNMAIGCSRLGTKGVALGVVSRQMREVVGGMVIQAESVSASLSKLGTLADELGAVRQGSADRGIGALVEDAQQARSILSTADERMEAASSVLDSVGRRIVGLTDDAGGALGKLSGLVEDLSEVEASLGERMESAETGDPALASTHAEMFAALRRAYTMEAERRIHDEVLGTASPAPEEEPAQSADDDLDAFLF</sequence>
<evidence type="ECO:0000313" key="1">
    <source>
        <dbReference type="EMBL" id="MBP0616048.1"/>
    </source>
</evidence>